<evidence type="ECO:0000313" key="2">
    <source>
        <dbReference type="EMBL" id="AEH61811.1"/>
    </source>
</evidence>
<dbReference type="OrthoDB" id="125727at2157"/>
<name>F7XMF1_METZD</name>
<sequence length="247" mass="28015" precursor="true">MRKAILFSCILLLSILYACCSPASSANSVFEADIVSIEELQQNPTRYDSTTAYRRISIVSNINEISTHSVYVGDESYSLKIDPTRRDMLLGFEKGDEVKMTGHFIYRPLDEDMFLPKYVMHHPVEHVADVQIEDVLKHPENFNGKYLRIKGNLTDIREYSTNYIIYITDTESEERIKVVFHGVTILEPGTLVEAEGLFNENTLHSEQVKKYRDPLSINTVLPGFSSPAAIVALVLSGIALMLKKHRD</sequence>
<proteinExistence type="predicted"/>
<gene>
    <name evidence="2" type="ordered locus">Mzhil_1977</name>
</gene>
<dbReference type="Proteomes" id="UP000006622">
    <property type="component" value="Chromosome"/>
</dbReference>
<dbReference type="RefSeq" id="WP_013899246.1">
    <property type="nucleotide sequence ID" value="NC_015676.1"/>
</dbReference>
<dbReference type="GeneID" id="10823622"/>
<evidence type="ECO:0000313" key="3">
    <source>
        <dbReference type="Proteomes" id="UP000006622"/>
    </source>
</evidence>
<reference evidence="2" key="1">
    <citation type="submission" date="2010-07" db="EMBL/GenBank/DDBJ databases">
        <title>The complete genome of Methanosalsum zhilinae DSM 4017.</title>
        <authorList>
            <consortium name="US DOE Joint Genome Institute (JGI-PGF)"/>
            <person name="Lucas S."/>
            <person name="Copeland A."/>
            <person name="Lapidus A."/>
            <person name="Glavina del Rio T."/>
            <person name="Dalin E."/>
            <person name="Tice H."/>
            <person name="Bruce D."/>
            <person name="Goodwin L."/>
            <person name="Pitluck S."/>
            <person name="Kyrpides N."/>
            <person name="Mavromatis K."/>
            <person name="Ovchinnikova G."/>
            <person name="Daligault H."/>
            <person name="Detter J.C."/>
            <person name="Han C."/>
            <person name="Tapia R."/>
            <person name="Larimer F."/>
            <person name="Land M."/>
            <person name="Hauser L."/>
            <person name="Markowitz V."/>
            <person name="Cheng J.-F."/>
            <person name="Hugenholtz P."/>
            <person name="Woyke T."/>
            <person name="Wu D."/>
            <person name="Spring S."/>
            <person name="Schueler E."/>
            <person name="Brambilla E."/>
            <person name="Klenk H.-P."/>
            <person name="Eisen J.A."/>
        </authorList>
    </citation>
    <scope>NUCLEOTIDE SEQUENCE</scope>
    <source>
        <strain evidence="2">DSM 4017</strain>
    </source>
</reference>
<evidence type="ECO:0008006" key="4">
    <source>
        <dbReference type="Google" id="ProtNLM"/>
    </source>
</evidence>
<accession>F7XMF1</accession>
<dbReference type="HOGENOM" id="CLU_1163799_0_0_2"/>
<dbReference type="PROSITE" id="PS51257">
    <property type="entry name" value="PROKAR_LIPOPROTEIN"/>
    <property type="match status" value="1"/>
</dbReference>
<dbReference type="KEGG" id="mzh:Mzhil_1977"/>
<dbReference type="EMBL" id="CP002101">
    <property type="protein sequence ID" value="AEH61811.1"/>
    <property type="molecule type" value="Genomic_DNA"/>
</dbReference>
<organism evidence="2 3">
    <name type="scientific">Methanosalsum zhilinae (strain DSM 4017 / NBRC 107636 / OCM 62 / WeN5)</name>
    <name type="common">Methanohalophilus zhilinae</name>
    <dbReference type="NCBI Taxonomy" id="679901"/>
    <lineage>
        <taxon>Archaea</taxon>
        <taxon>Methanobacteriati</taxon>
        <taxon>Methanobacteriota</taxon>
        <taxon>Stenosarchaea group</taxon>
        <taxon>Methanomicrobia</taxon>
        <taxon>Methanosarcinales</taxon>
        <taxon>Methanosarcinaceae</taxon>
        <taxon>Methanosalsum</taxon>
    </lineage>
</organism>
<keyword evidence="1" id="KW-0812">Transmembrane</keyword>
<protein>
    <recommendedName>
        <fullName evidence="4">Nucleic acid binding OB-fold tRNA/helicase-type</fullName>
    </recommendedName>
</protein>
<feature type="transmembrane region" description="Helical" evidence="1">
    <location>
        <begin position="220"/>
        <end position="242"/>
    </location>
</feature>
<dbReference type="AlphaFoldDB" id="F7XMF1"/>
<keyword evidence="3" id="KW-1185">Reference proteome</keyword>
<keyword evidence="1" id="KW-0472">Membrane</keyword>
<evidence type="ECO:0000256" key="1">
    <source>
        <dbReference type="SAM" id="Phobius"/>
    </source>
</evidence>
<keyword evidence="1" id="KW-1133">Transmembrane helix</keyword>
<dbReference type="STRING" id="679901.Mzhil_1977"/>